<name>A0ABD3HIW0_9MARC</name>
<evidence type="ECO:0000313" key="2">
    <source>
        <dbReference type="EMBL" id="KAL3690084.1"/>
    </source>
</evidence>
<dbReference type="Proteomes" id="UP001633002">
    <property type="component" value="Unassembled WGS sequence"/>
</dbReference>
<reference evidence="2 3" key="1">
    <citation type="submission" date="2024-09" db="EMBL/GenBank/DDBJ databases">
        <title>Chromosome-scale assembly of Riccia sorocarpa.</title>
        <authorList>
            <person name="Paukszto L."/>
        </authorList>
    </citation>
    <scope>NUCLEOTIDE SEQUENCE [LARGE SCALE GENOMIC DNA]</scope>
    <source>
        <strain evidence="2">LP-2024</strain>
        <tissue evidence="2">Aerial parts of the thallus</tissue>
    </source>
</reference>
<feature type="compositionally biased region" description="Low complexity" evidence="1">
    <location>
        <begin position="84"/>
        <end position="93"/>
    </location>
</feature>
<dbReference type="EMBL" id="JBJQOH010000004">
    <property type="protein sequence ID" value="KAL3690084.1"/>
    <property type="molecule type" value="Genomic_DNA"/>
</dbReference>
<keyword evidence="3" id="KW-1185">Reference proteome</keyword>
<evidence type="ECO:0000313" key="3">
    <source>
        <dbReference type="Proteomes" id="UP001633002"/>
    </source>
</evidence>
<protein>
    <submittedName>
        <fullName evidence="2">Uncharacterized protein</fullName>
    </submittedName>
</protein>
<accession>A0ABD3HIW0</accession>
<dbReference type="AlphaFoldDB" id="A0ABD3HIW0"/>
<comment type="caution">
    <text evidence="2">The sequence shown here is derived from an EMBL/GenBank/DDBJ whole genome shotgun (WGS) entry which is preliminary data.</text>
</comment>
<proteinExistence type="predicted"/>
<evidence type="ECO:0000256" key="1">
    <source>
        <dbReference type="SAM" id="MobiDB-lite"/>
    </source>
</evidence>
<feature type="region of interest" description="Disordered" evidence="1">
    <location>
        <begin position="42"/>
        <end position="72"/>
    </location>
</feature>
<sequence>MMVTNPFGHQGFAGFRARFKKGIRYLSLAEAHCFCTSSRNKTSLSVHGERTGHTRIRSGGPSNAEAGEDGAADDDFAAAAAAAAGAAAVAAGETGDGVDDDALTDFSEGLSGAELEKDEHGLTPQHEQHAESGGDDEDDTPTGSASQRLARLVVGAPQPPAQPPDPRTVFPAPPAPRTVVPAPPAPRTVVPRH</sequence>
<feature type="region of interest" description="Disordered" evidence="1">
    <location>
        <begin position="84"/>
        <end position="193"/>
    </location>
</feature>
<gene>
    <name evidence="2" type="ORF">R1sor_016393</name>
</gene>
<feature type="compositionally biased region" description="Basic and acidic residues" evidence="1">
    <location>
        <begin position="114"/>
        <end position="132"/>
    </location>
</feature>
<organism evidence="2 3">
    <name type="scientific">Riccia sorocarpa</name>
    <dbReference type="NCBI Taxonomy" id="122646"/>
    <lineage>
        <taxon>Eukaryota</taxon>
        <taxon>Viridiplantae</taxon>
        <taxon>Streptophyta</taxon>
        <taxon>Embryophyta</taxon>
        <taxon>Marchantiophyta</taxon>
        <taxon>Marchantiopsida</taxon>
        <taxon>Marchantiidae</taxon>
        <taxon>Marchantiales</taxon>
        <taxon>Ricciaceae</taxon>
        <taxon>Riccia</taxon>
    </lineage>
</organism>
<feature type="compositionally biased region" description="Pro residues" evidence="1">
    <location>
        <begin position="157"/>
        <end position="186"/>
    </location>
</feature>